<dbReference type="PROSITE" id="PS51123">
    <property type="entry name" value="OMPA_2"/>
    <property type="match status" value="1"/>
</dbReference>
<dbReference type="Pfam" id="PF00691">
    <property type="entry name" value="OmpA"/>
    <property type="match status" value="1"/>
</dbReference>
<keyword evidence="8" id="KW-1185">Reference proteome</keyword>
<dbReference type="InterPro" id="IPR036737">
    <property type="entry name" value="OmpA-like_sf"/>
</dbReference>
<dbReference type="PANTHER" id="PTHR30329:SF21">
    <property type="entry name" value="LIPOPROTEIN YIAD-RELATED"/>
    <property type="match status" value="1"/>
</dbReference>
<protein>
    <submittedName>
        <fullName evidence="7">OmpA family protein</fullName>
    </submittedName>
</protein>
<accession>A0ABU6KGE6</accession>
<feature type="region of interest" description="Disordered" evidence="5">
    <location>
        <begin position="19"/>
        <end position="57"/>
    </location>
</feature>
<dbReference type="PROSITE" id="PS51257">
    <property type="entry name" value="PROKAR_LIPOPROTEIN"/>
    <property type="match status" value="1"/>
</dbReference>
<dbReference type="RefSeq" id="WP_327607127.1">
    <property type="nucleotide sequence ID" value="NZ_JARZFX010000003.1"/>
</dbReference>
<feature type="compositionally biased region" description="Basic and acidic residues" evidence="5">
    <location>
        <begin position="19"/>
        <end position="29"/>
    </location>
</feature>
<sequence>MKKLLIILVIGMILAGCSKDEDSTSKANDETEEVKETEEESTDMKTTEESETETEAEEIPGLGDLEIKLHGKAIIDEDKIIVEGESNLLPGSRLFSNGISDDGFASATFIDGAEVMDDGSFSFEFSGVGKSTTVKLKVVNNREETIEQYGEFLENATGPQVYLTDTHGVFEVKVEFHIDVMEEMPYTIPIEIPEWNEKPDNYGEPEVWMEAEVDSDHRYLYFHGTSNLMEGAQVGGNLMHESGIIVPFSFGHTRVNPDGTFEFRVPYTTLRQGMYMPIRYQPDRNTWEDVIAVYGEQGENLKGDLIEQDGDSQYAELIVKLDVPDFEPPEDVGLTVEEEEVKIQMPDDLLFDFDDSELKPEAKNTLEDVIKDLQKLDADTTIEINGHTDNVGQPDYNMELSEKRANAVWDYLKKNGNVSGLDVEVAGYGETEPIASNEDKEGQDRNRRVEIVINPKKGN</sequence>
<organism evidence="7 8">
    <name type="scientific">Virgibacillus tibetensis</name>
    <dbReference type="NCBI Taxonomy" id="3042313"/>
    <lineage>
        <taxon>Bacteria</taxon>
        <taxon>Bacillati</taxon>
        <taxon>Bacillota</taxon>
        <taxon>Bacilli</taxon>
        <taxon>Bacillales</taxon>
        <taxon>Bacillaceae</taxon>
        <taxon>Virgibacillus</taxon>
    </lineage>
</organism>
<dbReference type="InterPro" id="IPR006690">
    <property type="entry name" value="OMPA-like_CS"/>
</dbReference>
<dbReference type="InterPro" id="IPR050330">
    <property type="entry name" value="Bact_OuterMem_StrucFunc"/>
</dbReference>
<evidence type="ECO:0000256" key="4">
    <source>
        <dbReference type="PROSITE-ProRule" id="PRU00473"/>
    </source>
</evidence>
<evidence type="ECO:0000256" key="5">
    <source>
        <dbReference type="SAM" id="MobiDB-lite"/>
    </source>
</evidence>
<dbReference type="PRINTS" id="PR01021">
    <property type="entry name" value="OMPADOMAIN"/>
</dbReference>
<dbReference type="Proteomes" id="UP001335737">
    <property type="component" value="Unassembled WGS sequence"/>
</dbReference>
<keyword evidence="2 4" id="KW-0472">Membrane</keyword>
<dbReference type="PANTHER" id="PTHR30329">
    <property type="entry name" value="STATOR ELEMENT OF FLAGELLAR MOTOR COMPLEX"/>
    <property type="match status" value="1"/>
</dbReference>
<evidence type="ECO:0000256" key="2">
    <source>
        <dbReference type="ARBA" id="ARBA00023136"/>
    </source>
</evidence>
<dbReference type="InterPro" id="IPR006664">
    <property type="entry name" value="OMP_bac"/>
</dbReference>
<feature type="region of interest" description="Disordered" evidence="5">
    <location>
        <begin position="431"/>
        <end position="459"/>
    </location>
</feature>
<feature type="compositionally biased region" description="Acidic residues" evidence="5">
    <location>
        <begin position="30"/>
        <end position="41"/>
    </location>
</feature>
<dbReference type="SUPFAM" id="SSF103088">
    <property type="entry name" value="OmpA-like"/>
    <property type="match status" value="1"/>
</dbReference>
<comment type="subcellular location">
    <subcellularLocation>
        <location evidence="1">Cell outer membrane</location>
    </subcellularLocation>
</comment>
<keyword evidence="3" id="KW-0998">Cell outer membrane</keyword>
<name>A0ABU6KGE6_9BACI</name>
<proteinExistence type="predicted"/>
<feature type="compositionally biased region" description="Basic and acidic residues" evidence="5">
    <location>
        <begin position="437"/>
        <end position="450"/>
    </location>
</feature>
<dbReference type="InterPro" id="IPR006665">
    <property type="entry name" value="OmpA-like"/>
</dbReference>
<dbReference type="CDD" id="cd07185">
    <property type="entry name" value="OmpA_C-like"/>
    <property type="match status" value="1"/>
</dbReference>
<dbReference type="PROSITE" id="PS01068">
    <property type="entry name" value="OMPA_1"/>
    <property type="match status" value="1"/>
</dbReference>
<dbReference type="Gene3D" id="3.30.1330.60">
    <property type="entry name" value="OmpA-like domain"/>
    <property type="match status" value="1"/>
</dbReference>
<comment type="caution">
    <text evidence="7">The sequence shown here is derived from an EMBL/GenBank/DDBJ whole genome shotgun (WGS) entry which is preliminary data.</text>
</comment>
<evidence type="ECO:0000313" key="8">
    <source>
        <dbReference type="Proteomes" id="UP001335737"/>
    </source>
</evidence>
<feature type="domain" description="OmpA-like" evidence="6">
    <location>
        <begin position="338"/>
        <end position="457"/>
    </location>
</feature>
<evidence type="ECO:0000256" key="3">
    <source>
        <dbReference type="ARBA" id="ARBA00023237"/>
    </source>
</evidence>
<evidence type="ECO:0000256" key="1">
    <source>
        <dbReference type="ARBA" id="ARBA00004442"/>
    </source>
</evidence>
<reference evidence="7 8" key="1">
    <citation type="journal article" date="2024" name="Int. J. Syst. Evol. Microbiol.">
        <title>Virgibacillus tibetensis sp. nov., isolated from salt lake on the Tibetan Plateau of China.</title>
        <authorList>
            <person name="Phurbu D."/>
            <person name="Liu Z.-X."/>
            <person name="Wang R."/>
            <person name="Zheng Y.-Y."/>
            <person name="Liu H.-C."/>
            <person name="Zhou Y.-G."/>
            <person name="Yu Y.-J."/>
            <person name="Li A.-H."/>
        </authorList>
    </citation>
    <scope>NUCLEOTIDE SEQUENCE [LARGE SCALE GENOMIC DNA]</scope>
    <source>
        <strain evidence="7 8">C22-A2</strain>
    </source>
</reference>
<evidence type="ECO:0000259" key="6">
    <source>
        <dbReference type="PROSITE" id="PS51123"/>
    </source>
</evidence>
<gene>
    <name evidence="7" type="ORF">QGM71_08640</name>
</gene>
<dbReference type="EMBL" id="JARZFX010000003">
    <property type="protein sequence ID" value="MEC5423557.1"/>
    <property type="molecule type" value="Genomic_DNA"/>
</dbReference>
<evidence type="ECO:0000313" key="7">
    <source>
        <dbReference type="EMBL" id="MEC5423557.1"/>
    </source>
</evidence>